<feature type="compositionally biased region" description="Polar residues" evidence="1">
    <location>
        <begin position="110"/>
        <end position="119"/>
    </location>
</feature>
<dbReference type="AlphaFoldDB" id="A0A5C3R8Q7"/>
<gene>
    <name evidence="2" type="ORF">BDV98DRAFT_558623</name>
</gene>
<feature type="region of interest" description="Disordered" evidence="1">
    <location>
        <begin position="36"/>
        <end position="75"/>
    </location>
</feature>
<organism evidence="2 3">
    <name type="scientific">Pterulicium gracile</name>
    <dbReference type="NCBI Taxonomy" id="1884261"/>
    <lineage>
        <taxon>Eukaryota</taxon>
        <taxon>Fungi</taxon>
        <taxon>Dikarya</taxon>
        <taxon>Basidiomycota</taxon>
        <taxon>Agaricomycotina</taxon>
        <taxon>Agaricomycetes</taxon>
        <taxon>Agaricomycetidae</taxon>
        <taxon>Agaricales</taxon>
        <taxon>Pleurotineae</taxon>
        <taxon>Pterulaceae</taxon>
        <taxon>Pterulicium</taxon>
    </lineage>
</organism>
<dbReference type="OrthoDB" id="2791511at2759"/>
<proteinExistence type="predicted"/>
<name>A0A5C3R8Q7_9AGAR</name>
<evidence type="ECO:0000313" key="2">
    <source>
        <dbReference type="EMBL" id="TFL07874.1"/>
    </source>
</evidence>
<feature type="region of interest" description="Disordered" evidence="1">
    <location>
        <begin position="96"/>
        <end position="119"/>
    </location>
</feature>
<reference evidence="2 3" key="1">
    <citation type="journal article" date="2019" name="Nat. Ecol. Evol.">
        <title>Megaphylogeny resolves global patterns of mushroom evolution.</title>
        <authorList>
            <person name="Varga T."/>
            <person name="Krizsan K."/>
            <person name="Foldi C."/>
            <person name="Dima B."/>
            <person name="Sanchez-Garcia M."/>
            <person name="Sanchez-Ramirez S."/>
            <person name="Szollosi G.J."/>
            <person name="Szarkandi J.G."/>
            <person name="Papp V."/>
            <person name="Albert L."/>
            <person name="Andreopoulos W."/>
            <person name="Angelini C."/>
            <person name="Antonin V."/>
            <person name="Barry K.W."/>
            <person name="Bougher N.L."/>
            <person name="Buchanan P."/>
            <person name="Buyck B."/>
            <person name="Bense V."/>
            <person name="Catcheside P."/>
            <person name="Chovatia M."/>
            <person name="Cooper J."/>
            <person name="Damon W."/>
            <person name="Desjardin D."/>
            <person name="Finy P."/>
            <person name="Geml J."/>
            <person name="Haridas S."/>
            <person name="Hughes K."/>
            <person name="Justo A."/>
            <person name="Karasinski D."/>
            <person name="Kautmanova I."/>
            <person name="Kiss B."/>
            <person name="Kocsube S."/>
            <person name="Kotiranta H."/>
            <person name="LaButti K.M."/>
            <person name="Lechner B.E."/>
            <person name="Liimatainen K."/>
            <person name="Lipzen A."/>
            <person name="Lukacs Z."/>
            <person name="Mihaltcheva S."/>
            <person name="Morgado L.N."/>
            <person name="Niskanen T."/>
            <person name="Noordeloos M.E."/>
            <person name="Ohm R.A."/>
            <person name="Ortiz-Santana B."/>
            <person name="Ovrebo C."/>
            <person name="Racz N."/>
            <person name="Riley R."/>
            <person name="Savchenko A."/>
            <person name="Shiryaev A."/>
            <person name="Soop K."/>
            <person name="Spirin V."/>
            <person name="Szebenyi C."/>
            <person name="Tomsovsky M."/>
            <person name="Tulloss R.E."/>
            <person name="Uehling J."/>
            <person name="Grigoriev I.V."/>
            <person name="Vagvolgyi C."/>
            <person name="Papp T."/>
            <person name="Martin F.M."/>
            <person name="Miettinen O."/>
            <person name="Hibbett D.S."/>
            <person name="Nagy L.G."/>
        </authorList>
    </citation>
    <scope>NUCLEOTIDE SEQUENCE [LARGE SCALE GENOMIC DNA]</scope>
    <source>
        <strain evidence="2 3">CBS 309.79</strain>
    </source>
</reference>
<evidence type="ECO:0000256" key="1">
    <source>
        <dbReference type="SAM" id="MobiDB-lite"/>
    </source>
</evidence>
<dbReference type="Proteomes" id="UP000305067">
    <property type="component" value="Unassembled WGS sequence"/>
</dbReference>
<accession>A0A5C3R8Q7</accession>
<keyword evidence="3" id="KW-1185">Reference proteome</keyword>
<sequence>MPSRARWLQITSSMPVSFSSLSVSKDAKLGRGVGVVEGGMRQISPPPRPTMRREGSEGAARRNGKAPGPTFETPVPALYQAEVPASMARIILSRHTFRKSAPGAPRKPITPSSLQRPAV</sequence>
<dbReference type="EMBL" id="ML178814">
    <property type="protein sequence ID" value="TFL07874.1"/>
    <property type="molecule type" value="Genomic_DNA"/>
</dbReference>
<protein>
    <submittedName>
        <fullName evidence="2">Uncharacterized protein</fullName>
    </submittedName>
</protein>
<evidence type="ECO:0000313" key="3">
    <source>
        <dbReference type="Proteomes" id="UP000305067"/>
    </source>
</evidence>
<feature type="compositionally biased region" description="Basic and acidic residues" evidence="1">
    <location>
        <begin position="51"/>
        <end position="60"/>
    </location>
</feature>